<proteinExistence type="predicted"/>
<keyword evidence="3" id="KW-1185">Reference proteome</keyword>
<protein>
    <recommendedName>
        <fullName evidence="4">BZIP domain-containing protein</fullName>
    </recommendedName>
</protein>
<feature type="region of interest" description="Disordered" evidence="1">
    <location>
        <begin position="26"/>
        <end position="57"/>
    </location>
</feature>
<dbReference type="RefSeq" id="XP_002182540.1">
    <property type="nucleotide sequence ID" value="XM_002182504.1"/>
</dbReference>
<dbReference type="KEGG" id="pti:PHATRDRAFT_48192"/>
<gene>
    <name evidence="2" type="ORF">PHATRDRAFT_48192</name>
</gene>
<accession>B7G6A7</accession>
<name>B7G6A7_PHATC</name>
<organism evidence="2 3">
    <name type="scientific">Phaeodactylum tricornutum (strain CCAP 1055/1)</name>
    <dbReference type="NCBI Taxonomy" id="556484"/>
    <lineage>
        <taxon>Eukaryota</taxon>
        <taxon>Sar</taxon>
        <taxon>Stramenopiles</taxon>
        <taxon>Ochrophyta</taxon>
        <taxon>Bacillariophyta</taxon>
        <taxon>Bacillariophyceae</taxon>
        <taxon>Bacillariophycidae</taxon>
        <taxon>Naviculales</taxon>
        <taxon>Phaeodactylaceae</taxon>
        <taxon>Phaeodactylum</taxon>
    </lineage>
</organism>
<sequence>MDGAPLDDGKAATSVEERKLTAKMVVSSKTVPSSDQQVHRLAEKLEPSGKGERNMGVSWNVQGIVEAQYTKSEGRQQQSSGVPGEYSDCRKSAALASAEESDDKVSSFRKRNALYSKRNYYKTKTQFQDLRDSSYALRAENIELKEEKDRLEGLLAAANDAIASLKPEDLRPTLRGSTFAPSTPLESPSDSSIPRVTDGIVPPGIVSGEEDMEALLAFFRSDSIRQDGGGLHQSVSPALSYLVTDVRSNRLLWDAQRLQEALQGRQEDSHRRTSFPASFTSIRSQNFDEQEIFGESQPRRSSLPAVAQNETSVILPAAHDQVGRSESGAAWNSLRRIWAPSQNTVPLFSLGALAQITDFSRSRPVADLAGDYQSVIGGSLSLPSTQNPSMPQHIRPAERLLPSSPASDQIVEPGASAEEQLRYLLFMDALMRSTSGGR</sequence>
<feature type="compositionally biased region" description="Basic and acidic residues" evidence="1">
    <location>
        <begin position="37"/>
        <end position="53"/>
    </location>
</feature>
<feature type="compositionally biased region" description="Polar residues" evidence="1">
    <location>
        <begin position="175"/>
        <end position="194"/>
    </location>
</feature>
<dbReference type="HOGENOM" id="CLU_620359_0_0_1"/>
<dbReference type="EMBL" id="CM000618">
    <property type="protein sequence ID" value="EEC45827.1"/>
    <property type="molecule type" value="Genomic_DNA"/>
</dbReference>
<evidence type="ECO:0000256" key="1">
    <source>
        <dbReference type="SAM" id="MobiDB-lite"/>
    </source>
</evidence>
<dbReference type="Proteomes" id="UP000000759">
    <property type="component" value="Chromosome 16"/>
</dbReference>
<dbReference type="InParanoid" id="B7G6A7"/>
<reference evidence="2 3" key="1">
    <citation type="journal article" date="2008" name="Nature">
        <title>The Phaeodactylum genome reveals the evolutionary history of diatom genomes.</title>
        <authorList>
            <person name="Bowler C."/>
            <person name="Allen A.E."/>
            <person name="Badger J.H."/>
            <person name="Grimwood J."/>
            <person name="Jabbari K."/>
            <person name="Kuo A."/>
            <person name="Maheswari U."/>
            <person name="Martens C."/>
            <person name="Maumus F."/>
            <person name="Otillar R.P."/>
            <person name="Rayko E."/>
            <person name="Salamov A."/>
            <person name="Vandepoele K."/>
            <person name="Beszteri B."/>
            <person name="Gruber A."/>
            <person name="Heijde M."/>
            <person name="Katinka M."/>
            <person name="Mock T."/>
            <person name="Valentin K."/>
            <person name="Verret F."/>
            <person name="Berges J.A."/>
            <person name="Brownlee C."/>
            <person name="Cadoret J.P."/>
            <person name="Chiovitti A."/>
            <person name="Choi C.J."/>
            <person name="Coesel S."/>
            <person name="De Martino A."/>
            <person name="Detter J.C."/>
            <person name="Durkin C."/>
            <person name="Falciatore A."/>
            <person name="Fournet J."/>
            <person name="Haruta M."/>
            <person name="Huysman M.J."/>
            <person name="Jenkins B.D."/>
            <person name="Jiroutova K."/>
            <person name="Jorgensen R.E."/>
            <person name="Joubert Y."/>
            <person name="Kaplan A."/>
            <person name="Kroger N."/>
            <person name="Kroth P.G."/>
            <person name="La Roche J."/>
            <person name="Lindquist E."/>
            <person name="Lommer M."/>
            <person name="Martin-Jezequel V."/>
            <person name="Lopez P.J."/>
            <person name="Lucas S."/>
            <person name="Mangogna M."/>
            <person name="McGinnis K."/>
            <person name="Medlin L.K."/>
            <person name="Montsant A."/>
            <person name="Oudot-Le Secq M.P."/>
            <person name="Napoli C."/>
            <person name="Obornik M."/>
            <person name="Parker M.S."/>
            <person name="Petit J.L."/>
            <person name="Porcel B.M."/>
            <person name="Poulsen N."/>
            <person name="Robison M."/>
            <person name="Rychlewski L."/>
            <person name="Rynearson T.A."/>
            <person name="Schmutz J."/>
            <person name="Shapiro H."/>
            <person name="Siaut M."/>
            <person name="Stanley M."/>
            <person name="Sussman M.R."/>
            <person name="Taylor A.R."/>
            <person name="Vardi A."/>
            <person name="von Dassow P."/>
            <person name="Vyverman W."/>
            <person name="Willis A."/>
            <person name="Wyrwicz L.S."/>
            <person name="Rokhsar D.S."/>
            <person name="Weissenbach J."/>
            <person name="Armbrust E.V."/>
            <person name="Green B.R."/>
            <person name="Van de Peer Y."/>
            <person name="Grigoriev I.V."/>
        </authorList>
    </citation>
    <scope>NUCLEOTIDE SEQUENCE [LARGE SCALE GENOMIC DNA]</scope>
    <source>
        <strain evidence="2 3">CCAP 1055/1</strain>
    </source>
</reference>
<feature type="region of interest" description="Disordered" evidence="1">
    <location>
        <begin position="173"/>
        <end position="197"/>
    </location>
</feature>
<evidence type="ECO:0000313" key="3">
    <source>
        <dbReference type="Proteomes" id="UP000000759"/>
    </source>
</evidence>
<evidence type="ECO:0000313" key="2">
    <source>
        <dbReference type="EMBL" id="EEC45827.1"/>
    </source>
</evidence>
<evidence type="ECO:0008006" key="4">
    <source>
        <dbReference type="Google" id="ProtNLM"/>
    </source>
</evidence>
<dbReference type="PaxDb" id="2850-Phatr48192"/>
<dbReference type="AlphaFoldDB" id="B7G6A7"/>
<dbReference type="GeneID" id="7203324"/>
<feature type="compositionally biased region" description="Polar residues" evidence="1">
    <location>
        <begin position="27"/>
        <end position="36"/>
    </location>
</feature>
<reference evidence="3" key="2">
    <citation type="submission" date="2008-08" db="EMBL/GenBank/DDBJ databases">
        <authorList>
            <consortium name="Diatom Consortium"/>
            <person name="Grigoriev I."/>
            <person name="Grimwood J."/>
            <person name="Kuo A."/>
            <person name="Otillar R.P."/>
            <person name="Salamov A."/>
            <person name="Detter J.C."/>
            <person name="Lindquist E."/>
            <person name="Shapiro H."/>
            <person name="Lucas S."/>
            <person name="Glavina del Rio T."/>
            <person name="Pitluck S."/>
            <person name="Rokhsar D."/>
            <person name="Bowler C."/>
        </authorList>
    </citation>
    <scope>GENOME REANNOTATION</scope>
    <source>
        <strain evidence="3">CCAP 1055/1</strain>
    </source>
</reference>